<keyword evidence="1" id="KW-1133">Transmembrane helix</keyword>
<reference evidence="3" key="1">
    <citation type="submission" date="2025-08" db="UniProtKB">
        <authorList>
            <consortium name="RefSeq"/>
        </authorList>
    </citation>
    <scope>IDENTIFICATION</scope>
    <source>
        <tissue evidence="3">Whole sample</tissue>
    </source>
</reference>
<evidence type="ECO:0000256" key="1">
    <source>
        <dbReference type="SAM" id="Phobius"/>
    </source>
</evidence>
<dbReference type="Proteomes" id="UP000694844">
    <property type="component" value="Chromosome 10"/>
</dbReference>
<feature type="transmembrane region" description="Helical" evidence="1">
    <location>
        <begin position="146"/>
        <end position="168"/>
    </location>
</feature>
<dbReference type="GeneID" id="111116743"/>
<gene>
    <name evidence="3" type="primary">LOC111116743</name>
</gene>
<protein>
    <submittedName>
        <fullName evidence="3">Uncharacterized protein LOC111116743</fullName>
    </submittedName>
</protein>
<evidence type="ECO:0000313" key="2">
    <source>
        <dbReference type="Proteomes" id="UP000694844"/>
    </source>
</evidence>
<keyword evidence="2" id="KW-1185">Reference proteome</keyword>
<sequence>MAETCPTSAASVSIIDNCPMNSSEWNQRATQKNCSMYPQTCNKPLQYHCLLNTYGNESIEVCAPDTLLNNDFCPSFNINQQRILEQFNCTSLIADCPERPYNSTSILNYKGCMKQLYGSMMPSTDSTLTTVENHPPNCPAMSGTSLWPTFLIISVLIILIMLAALFILHRWKKRKRGKYN</sequence>
<accession>A0A8B8C6T4</accession>
<proteinExistence type="predicted"/>
<evidence type="ECO:0000313" key="3">
    <source>
        <dbReference type="RefSeq" id="XP_022311437.1"/>
    </source>
</evidence>
<organism evidence="2 3">
    <name type="scientific">Crassostrea virginica</name>
    <name type="common">Eastern oyster</name>
    <dbReference type="NCBI Taxonomy" id="6565"/>
    <lineage>
        <taxon>Eukaryota</taxon>
        <taxon>Metazoa</taxon>
        <taxon>Spiralia</taxon>
        <taxon>Lophotrochozoa</taxon>
        <taxon>Mollusca</taxon>
        <taxon>Bivalvia</taxon>
        <taxon>Autobranchia</taxon>
        <taxon>Pteriomorphia</taxon>
        <taxon>Ostreida</taxon>
        <taxon>Ostreoidea</taxon>
        <taxon>Ostreidae</taxon>
        <taxon>Crassostrea</taxon>
    </lineage>
</organism>
<keyword evidence="1" id="KW-0812">Transmembrane</keyword>
<keyword evidence="1" id="KW-0472">Membrane</keyword>
<dbReference type="KEGG" id="cvn:111116743"/>
<dbReference type="AlphaFoldDB" id="A0A8B8C6T4"/>
<dbReference type="RefSeq" id="XP_022311437.1">
    <property type="nucleotide sequence ID" value="XM_022455729.1"/>
</dbReference>
<name>A0A8B8C6T4_CRAVI</name>